<reference evidence="1" key="1">
    <citation type="submission" date="2025-08" db="UniProtKB">
        <authorList>
            <consortium name="Ensembl"/>
        </authorList>
    </citation>
    <scope>IDENTIFICATION</scope>
</reference>
<keyword evidence="2" id="KW-1185">Reference proteome</keyword>
<organism evidence="1 2">
    <name type="scientific">Neovison vison</name>
    <name type="common">American mink</name>
    <name type="synonym">Mustela vison</name>
    <dbReference type="NCBI Taxonomy" id="452646"/>
    <lineage>
        <taxon>Eukaryota</taxon>
        <taxon>Metazoa</taxon>
        <taxon>Chordata</taxon>
        <taxon>Craniata</taxon>
        <taxon>Vertebrata</taxon>
        <taxon>Euteleostomi</taxon>
        <taxon>Mammalia</taxon>
        <taxon>Eutheria</taxon>
        <taxon>Laurasiatheria</taxon>
        <taxon>Carnivora</taxon>
        <taxon>Caniformia</taxon>
        <taxon>Musteloidea</taxon>
        <taxon>Mustelidae</taxon>
        <taxon>Mustelinae</taxon>
        <taxon>Neogale</taxon>
    </lineage>
</organism>
<protein>
    <recommendedName>
        <fullName evidence="3">NADH dehydrogenase [ubiquinone] 1 alpha subcomplex subunit 1</fullName>
    </recommendedName>
</protein>
<dbReference type="Pfam" id="PF15879">
    <property type="entry name" value="MWFE"/>
    <property type="match status" value="1"/>
</dbReference>
<sequence length="70" mass="7865">IWFKILPRIDLTATCLVTPGTAAAHIPRSSTGGKEKTVAYYPCQWSLLQRDRLISGMNCYYMSKGLENID</sequence>
<dbReference type="InterPro" id="IPR017384">
    <property type="entry name" value="NADH_Ub_cplx-1_asu_su-1"/>
</dbReference>
<reference evidence="1" key="2">
    <citation type="submission" date="2025-09" db="UniProtKB">
        <authorList>
            <consortium name="Ensembl"/>
        </authorList>
    </citation>
    <scope>IDENTIFICATION</scope>
</reference>
<evidence type="ECO:0000313" key="1">
    <source>
        <dbReference type="Ensembl" id="ENSNVIP00000010820.1"/>
    </source>
</evidence>
<dbReference type="AlphaFoldDB" id="A0A8C7AMG3"/>
<proteinExistence type="predicted"/>
<accession>A0A8C7AMG3</accession>
<dbReference type="Ensembl" id="ENSNVIT00000012682.1">
    <property type="protein sequence ID" value="ENSNVIP00000010820.1"/>
    <property type="gene ID" value="ENSNVIG00000008579.1"/>
</dbReference>
<evidence type="ECO:0000313" key="2">
    <source>
        <dbReference type="Proteomes" id="UP000694425"/>
    </source>
</evidence>
<dbReference type="GeneTree" id="ENSGT00940000165512"/>
<evidence type="ECO:0008006" key="3">
    <source>
        <dbReference type="Google" id="ProtNLM"/>
    </source>
</evidence>
<name>A0A8C7AMG3_NEOVI</name>
<dbReference type="Proteomes" id="UP000694425">
    <property type="component" value="Unplaced"/>
</dbReference>